<evidence type="ECO:0000313" key="1">
    <source>
        <dbReference type="EMBL" id="GAA5058138.1"/>
    </source>
</evidence>
<keyword evidence="2" id="KW-1185">Reference proteome</keyword>
<sequence>MTDPSTLEAERARLLDRLTALRLDLATLDKGYATLQSSGVLLDTDGIGALTTPEYCVAGAREVFEEAMIELDAAADAVERAQTYTARLRSAAFE</sequence>
<evidence type="ECO:0008006" key="3">
    <source>
        <dbReference type="Google" id="ProtNLM"/>
    </source>
</evidence>
<name>A0ABP9KIH1_9NOCA</name>
<evidence type="ECO:0000313" key="2">
    <source>
        <dbReference type="Proteomes" id="UP001500603"/>
    </source>
</evidence>
<dbReference type="Proteomes" id="UP001500603">
    <property type="component" value="Unassembled WGS sequence"/>
</dbReference>
<organism evidence="1 2">
    <name type="scientific">Nocardia callitridis</name>
    <dbReference type="NCBI Taxonomy" id="648753"/>
    <lineage>
        <taxon>Bacteria</taxon>
        <taxon>Bacillati</taxon>
        <taxon>Actinomycetota</taxon>
        <taxon>Actinomycetes</taxon>
        <taxon>Mycobacteriales</taxon>
        <taxon>Nocardiaceae</taxon>
        <taxon>Nocardia</taxon>
    </lineage>
</organism>
<dbReference type="RefSeq" id="WP_345496794.1">
    <property type="nucleotide sequence ID" value="NZ_BAABJM010000003.1"/>
</dbReference>
<gene>
    <name evidence="1" type="ORF">GCM10023318_37120</name>
</gene>
<protein>
    <recommendedName>
        <fullName evidence="3">ESX-1 secretion-associated protein</fullName>
    </recommendedName>
</protein>
<dbReference type="EMBL" id="BAABJM010000003">
    <property type="protein sequence ID" value="GAA5058138.1"/>
    <property type="molecule type" value="Genomic_DNA"/>
</dbReference>
<comment type="caution">
    <text evidence="1">The sequence shown here is derived from an EMBL/GenBank/DDBJ whole genome shotgun (WGS) entry which is preliminary data.</text>
</comment>
<proteinExistence type="predicted"/>
<accession>A0ABP9KIH1</accession>
<reference evidence="2" key="1">
    <citation type="journal article" date="2019" name="Int. J. Syst. Evol. Microbiol.">
        <title>The Global Catalogue of Microorganisms (GCM) 10K type strain sequencing project: providing services to taxonomists for standard genome sequencing and annotation.</title>
        <authorList>
            <consortium name="The Broad Institute Genomics Platform"/>
            <consortium name="The Broad Institute Genome Sequencing Center for Infectious Disease"/>
            <person name="Wu L."/>
            <person name="Ma J."/>
        </authorList>
    </citation>
    <scope>NUCLEOTIDE SEQUENCE [LARGE SCALE GENOMIC DNA]</scope>
    <source>
        <strain evidence="2">JCM 18298</strain>
    </source>
</reference>